<dbReference type="Pfam" id="PF03323">
    <property type="entry name" value="GerA"/>
    <property type="match status" value="1"/>
</dbReference>
<evidence type="ECO:0000313" key="6">
    <source>
        <dbReference type="EMBL" id="KZN97035.1"/>
    </source>
</evidence>
<feature type="transmembrane region" description="Helical" evidence="5">
    <location>
        <begin position="454"/>
        <end position="476"/>
    </location>
</feature>
<gene>
    <name evidence="6" type="ORF">AZI98_05580</name>
</gene>
<evidence type="ECO:0000256" key="2">
    <source>
        <dbReference type="ARBA" id="ARBA00005278"/>
    </source>
</evidence>
<dbReference type="STRING" id="33936.AZI98_05580"/>
<proteinExistence type="inferred from homology"/>
<protein>
    <submittedName>
        <fullName evidence="6">Spore gernimation protein KA</fullName>
    </submittedName>
</protein>
<dbReference type="PANTHER" id="PTHR22550:SF5">
    <property type="entry name" value="LEUCINE ZIPPER PROTEIN 4"/>
    <property type="match status" value="1"/>
</dbReference>
<keyword evidence="3 4" id="KW-0472">Membrane</keyword>
<sequence>MSFLKFFKKSIDKKSFEQLLADKEKQDSSEQPQSKETIKRSLHENLKKIREAFGNSSDIVTREIRIGRQGEIRVGIIYTDGLINSEANHNFVMESLMFELRRNEVDLKDLAGLTLLNYIKEMVLTVGSIEDVHDFNVITNAVLSGKVVLLFDGYEQGFAVEMKGGKERGVQETTTETTIRGPREGFTENLRVNTSLIRRKIKDHRLWIESKKVGKVTKTEVSIMYIKGIVREEVVQEVRSRIEQIDIDGILESGYIEELIQDDSYTPFPTIYNTERPDIVAGHLLEGRVAILVDGTPFVLTVPSIFVQFLQSPEDYYQRADISSLIRLLRFFGFFTALLAPSLYVAITTFHQEMLPTQLLISLAAQREGVPFPAFIEAFLMEIMFEILREAGLRMPRAIGQAVSIVGTLVVGTAAVDAGIVSASMVIVVAFTAISNFLVSSYDLAITVRMLRFVFMGLAASFGLFGIILGLVALVLHLSSLRSFGVPYLSPMAPFTLADQKDVLIRLPRRLLIFRPRLFSSQQNTKREKSLFQNENQRKKK</sequence>
<evidence type="ECO:0000256" key="5">
    <source>
        <dbReference type="SAM" id="Phobius"/>
    </source>
</evidence>
<keyword evidence="5" id="KW-1133">Transmembrane helix</keyword>
<dbReference type="InterPro" id="IPR004995">
    <property type="entry name" value="Spore_Ger"/>
</dbReference>
<comment type="similarity">
    <text evidence="2 4">Belongs to the GerABKA family.</text>
</comment>
<dbReference type="InterPro" id="IPR050768">
    <property type="entry name" value="UPF0353/GerABKA_families"/>
</dbReference>
<dbReference type="GO" id="GO:0005886">
    <property type="term" value="C:plasma membrane"/>
    <property type="evidence" value="ECO:0007669"/>
    <property type="project" value="UniProtKB-SubCell"/>
</dbReference>
<reference evidence="6 7" key="1">
    <citation type="submission" date="2016-04" db="EMBL/GenBank/DDBJ databases">
        <title>Draft genome sequence of Aeribacillus pallidus 8m3 from petroleum reservoir.</title>
        <authorList>
            <person name="Poltaraus A.B."/>
            <person name="Nazina T.N."/>
            <person name="Tourova T.P."/>
            <person name="Malakho S.M."/>
            <person name="Korshunova A.V."/>
            <person name="Sokolova D.S."/>
        </authorList>
    </citation>
    <scope>NUCLEOTIDE SEQUENCE [LARGE SCALE GENOMIC DNA]</scope>
    <source>
        <strain evidence="6 7">8m3</strain>
    </source>
</reference>
<feature type="transmembrane region" description="Helical" evidence="5">
    <location>
        <begin position="409"/>
        <end position="434"/>
    </location>
</feature>
<evidence type="ECO:0000256" key="3">
    <source>
        <dbReference type="ARBA" id="ARBA00023136"/>
    </source>
</evidence>
<evidence type="ECO:0000256" key="4">
    <source>
        <dbReference type="PIRNR" id="PIRNR005690"/>
    </source>
</evidence>
<evidence type="ECO:0000256" key="1">
    <source>
        <dbReference type="ARBA" id="ARBA00004141"/>
    </source>
</evidence>
<dbReference type="PANTHER" id="PTHR22550">
    <property type="entry name" value="SPORE GERMINATION PROTEIN"/>
    <property type="match status" value="1"/>
</dbReference>
<dbReference type="AlphaFoldDB" id="A0A165YFX3"/>
<dbReference type="EMBL" id="LWBR01000013">
    <property type="protein sequence ID" value="KZN97035.1"/>
    <property type="molecule type" value="Genomic_DNA"/>
</dbReference>
<keyword evidence="5" id="KW-0812">Transmembrane</keyword>
<keyword evidence="7" id="KW-1185">Reference proteome</keyword>
<dbReference type="OrthoDB" id="9772630at2"/>
<accession>A0A165YFX3</accession>
<dbReference type="GO" id="GO:0009847">
    <property type="term" value="P:spore germination"/>
    <property type="evidence" value="ECO:0007669"/>
    <property type="project" value="UniProtKB-UniRule"/>
</dbReference>
<feature type="transmembrane region" description="Helical" evidence="5">
    <location>
        <begin position="328"/>
        <end position="350"/>
    </location>
</feature>
<comment type="caution">
    <text evidence="6">The sequence shown here is derived from an EMBL/GenBank/DDBJ whole genome shotgun (WGS) entry which is preliminary data.</text>
</comment>
<dbReference type="PIRSF" id="PIRSF005690">
    <property type="entry name" value="GerBA"/>
    <property type="match status" value="1"/>
</dbReference>
<dbReference type="RefSeq" id="WP_063387292.1">
    <property type="nucleotide sequence ID" value="NZ_LWBR01000013.1"/>
</dbReference>
<comment type="subcellular location">
    <subcellularLocation>
        <location evidence="4">Cell membrane</location>
    </subcellularLocation>
    <subcellularLocation>
        <location evidence="1">Membrane</location>
        <topology evidence="1">Multi-pass membrane protein</topology>
    </subcellularLocation>
</comment>
<organism evidence="6 7">
    <name type="scientific">Aeribacillus pallidus</name>
    <dbReference type="NCBI Taxonomy" id="33936"/>
    <lineage>
        <taxon>Bacteria</taxon>
        <taxon>Bacillati</taxon>
        <taxon>Bacillota</taxon>
        <taxon>Bacilli</taxon>
        <taxon>Bacillales</taxon>
        <taxon>Bacillaceae</taxon>
        <taxon>Aeribacillus</taxon>
    </lineage>
</organism>
<dbReference type="Proteomes" id="UP000076476">
    <property type="component" value="Unassembled WGS sequence"/>
</dbReference>
<name>A0A165YFX3_9BACI</name>
<evidence type="ECO:0000313" key="7">
    <source>
        <dbReference type="Proteomes" id="UP000076476"/>
    </source>
</evidence>